<dbReference type="PROSITE" id="PS50157">
    <property type="entry name" value="ZINC_FINGER_C2H2_2"/>
    <property type="match status" value="9"/>
</dbReference>
<dbReference type="GO" id="GO:0000981">
    <property type="term" value="F:DNA-binding transcription factor activity, RNA polymerase II-specific"/>
    <property type="evidence" value="ECO:0000318"/>
    <property type="project" value="GO_Central"/>
</dbReference>
<dbReference type="PROSITE" id="PS50804">
    <property type="entry name" value="SCAN_BOX"/>
    <property type="match status" value="1"/>
</dbReference>
<evidence type="ECO:0000256" key="12">
    <source>
        <dbReference type="SAM" id="MobiDB-lite"/>
    </source>
</evidence>
<dbReference type="FunFam" id="3.30.160.60:FF:000664">
    <property type="entry name" value="Uncharacterized protein"/>
    <property type="match status" value="4"/>
</dbReference>
<dbReference type="CDD" id="cd07936">
    <property type="entry name" value="SCAN"/>
    <property type="match status" value="1"/>
</dbReference>
<feature type="domain" description="C2H2-type" evidence="13">
    <location>
        <begin position="355"/>
        <end position="382"/>
    </location>
</feature>
<keyword evidence="17" id="KW-1185">Reference proteome</keyword>
<dbReference type="InterPro" id="IPR038269">
    <property type="entry name" value="SCAN_sf"/>
</dbReference>
<evidence type="ECO:0000259" key="14">
    <source>
        <dbReference type="PROSITE" id="PS50804"/>
    </source>
</evidence>
<evidence type="ECO:0000256" key="5">
    <source>
        <dbReference type="ARBA" id="ARBA00022771"/>
    </source>
</evidence>
<feature type="compositionally biased region" description="Basic and acidic residues" evidence="12">
    <location>
        <begin position="154"/>
        <end position="163"/>
    </location>
</feature>
<evidence type="ECO:0000256" key="6">
    <source>
        <dbReference type="ARBA" id="ARBA00022833"/>
    </source>
</evidence>
<dbReference type="AlphaFoldDB" id="L7MZZ5"/>
<comment type="similarity">
    <text evidence="2">Belongs to the krueppel C2H2-type zinc-finger protein family.</text>
</comment>
<feature type="domain" description="C2H2-type" evidence="13">
    <location>
        <begin position="327"/>
        <end position="354"/>
    </location>
</feature>
<organism evidence="16 17">
    <name type="scientific">Anolis carolinensis</name>
    <name type="common">Green anole</name>
    <name type="synonym">American chameleon</name>
    <dbReference type="NCBI Taxonomy" id="28377"/>
    <lineage>
        <taxon>Eukaryota</taxon>
        <taxon>Metazoa</taxon>
        <taxon>Chordata</taxon>
        <taxon>Craniata</taxon>
        <taxon>Vertebrata</taxon>
        <taxon>Euteleostomi</taxon>
        <taxon>Lepidosauria</taxon>
        <taxon>Squamata</taxon>
        <taxon>Bifurcata</taxon>
        <taxon>Unidentata</taxon>
        <taxon>Episquamata</taxon>
        <taxon>Toxicofera</taxon>
        <taxon>Iguania</taxon>
        <taxon>Dactyloidae</taxon>
        <taxon>Anolis</taxon>
    </lineage>
</organism>
<dbReference type="SUPFAM" id="SSF57667">
    <property type="entry name" value="beta-beta-alpha zinc fingers"/>
    <property type="match status" value="6"/>
</dbReference>
<dbReference type="SMART" id="SM00349">
    <property type="entry name" value="KRAB"/>
    <property type="match status" value="1"/>
</dbReference>
<evidence type="ECO:0000256" key="1">
    <source>
        <dbReference type="ARBA" id="ARBA00004123"/>
    </source>
</evidence>
<dbReference type="SUPFAM" id="SSF109640">
    <property type="entry name" value="KRAB domain (Kruppel-associated box)"/>
    <property type="match status" value="1"/>
</dbReference>
<dbReference type="Ensembl" id="ENSACAT00000012847.4">
    <property type="protein sequence ID" value="ENSACAP00000012591.4"/>
    <property type="gene ID" value="ENSACAG00000044279.1"/>
</dbReference>
<evidence type="ECO:0000256" key="11">
    <source>
        <dbReference type="PROSITE-ProRule" id="PRU00042"/>
    </source>
</evidence>
<dbReference type="GeneTree" id="ENSGT00940000154715"/>
<feature type="domain" description="C2H2-type" evidence="13">
    <location>
        <begin position="439"/>
        <end position="466"/>
    </location>
</feature>
<dbReference type="CDD" id="cd07765">
    <property type="entry name" value="KRAB_A-box"/>
    <property type="match status" value="1"/>
</dbReference>
<dbReference type="InterPro" id="IPR003309">
    <property type="entry name" value="SCAN_dom"/>
</dbReference>
<keyword evidence="5 11" id="KW-0863">Zinc-finger</keyword>
<keyword evidence="3" id="KW-0479">Metal-binding</keyword>
<evidence type="ECO:0000313" key="16">
    <source>
        <dbReference type="Ensembl" id="ENSACAP00000012591.4"/>
    </source>
</evidence>
<evidence type="ECO:0000256" key="8">
    <source>
        <dbReference type="ARBA" id="ARBA00023125"/>
    </source>
</evidence>
<keyword evidence="8" id="KW-0238">DNA-binding</keyword>
<protein>
    <submittedName>
        <fullName evidence="16">Uncharacterized protein</fullName>
    </submittedName>
</protein>
<feature type="domain" description="C2H2-type" evidence="13">
    <location>
        <begin position="383"/>
        <end position="410"/>
    </location>
</feature>
<proteinExistence type="inferred from homology"/>
<feature type="domain" description="C2H2-type" evidence="13">
    <location>
        <begin position="411"/>
        <end position="438"/>
    </location>
</feature>
<evidence type="ECO:0000256" key="7">
    <source>
        <dbReference type="ARBA" id="ARBA00023015"/>
    </source>
</evidence>
<dbReference type="FunFam" id="3.30.160.60:FF:000023">
    <property type="entry name" value="zinc finger protein 37 homolog"/>
    <property type="match status" value="1"/>
</dbReference>
<dbReference type="Bgee" id="ENSACAG00000026249">
    <property type="expression patterns" value="Expressed in ovary and 10 other cell types or tissues"/>
</dbReference>
<comment type="subcellular location">
    <subcellularLocation>
        <location evidence="1">Nucleus</location>
    </subcellularLocation>
</comment>
<keyword evidence="4" id="KW-0677">Repeat</keyword>
<evidence type="ECO:0000259" key="13">
    <source>
        <dbReference type="PROSITE" id="PS50157"/>
    </source>
</evidence>
<feature type="domain" description="KRAB" evidence="15">
    <location>
        <begin position="196"/>
        <end position="268"/>
    </location>
</feature>
<keyword evidence="6" id="KW-0862">Zinc</keyword>
<dbReference type="Pfam" id="PF02023">
    <property type="entry name" value="SCAN"/>
    <property type="match status" value="1"/>
</dbReference>
<name>L7MZZ5_ANOCA</name>
<dbReference type="GO" id="GO:0006357">
    <property type="term" value="P:regulation of transcription by RNA polymerase II"/>
    <property type="evidence" value="ECO:0000318"/>
    <property type="project" value="GO_Central"/>
</dbReference>
<feature type="region of interest" description="Disordered" evidence="12">
    <location>
        <begin position="1"/>
        <end position="55"/>
    </location>
</feature>
<dbReference type="PANTHER" id="PTHR24399">
    <property type="entry name" value="ZINC FINGER AND BTB DOMAIN-CONTAINING"/>
    <property type="match status" value="1"/>
</dbReference>
<evidence type="ECO:0000256" key="9">
    <source>
        <dbReference type="ARBA" id="ARBA00023163"/>
    </source>
</evidence>
<evidence type="ECO:0000313" key="17">
    <source>
        <dbReference type="Proteomes" id="UP000001646"/>
    </source>
</evidence>
<evidence type="ECO:0000256" key="2">
    <source>
        <dbReference type="ARBA" id="ARBA00006991"/>
    </source>
</evidence>
<dbReference type="GO" id="GO:0000978">
    <property type="term" value="F:RNA polymerase II cis-regulatory region sequence-specific DNA binding"/>
    <property type="evidence" value="ECO:0000318"/>
    <property type="project" value="GO_Central"/>
</dbReference>
<dbReference type="PROSITE" id="PS50805">
    <property type="entry name" value="KRAB"/>
    <property type="match status" value="1"/>
</dbReference>
<dbReference type="InterPro" id="IPR036236">
    <property type="entry name" value="Znf_C2H2_sf"/>
</dbReference>
<dbReference type="Proteomes" id="UP000001646">
    <property type="component" value="Unplaced"/>
</dbReference>
<dbReference type="Gene3D" id="6.10.140.140">
    <property type="match status" value="1"/>
</dbReference>
<dbReference type="Pfam" id="PF00096">
    <property type="entry name" value="zf-C2H2"/>
    <property type="match status" value="7"/>
</dbReference>
<feature type="compositionally biased region" description="Basic and acidic residues" evidence="12">
    <location>
        <begin position="19"/>
        <end position="28"/>
    </location>
</feature>
<accession>L7MZZ5</accession>
<dbReference type="InterPro" id="IPR013087">
    <property type="entry name" value="Znf_C2H2_type"/>
</dbReference>
<sequence length="562" mass="62714">MERPNSRGPEAGPGGSGESWERTRHESLSVDLDSSDTQRQRFRQSSYQEGEGPRGVCSRLHDLCRQWLKPEQHTKAEVLDLVTLEQFLSILPPEMGSWVRECGAETCSQAVALAEGFLLSRAEDKEQEGQAHNNNSMEVPAPEESPPDTTQSLRQKELKREGDGAAALQGSGMMLLPNPQPFLPLCDGVGLSQGPIAFEDVAVDFSLEEWVLLNPDQKALHKQIMEEMNGIVGSLVGNGEKSHVCTKYRKHFGHNWGLRQQQQAHREDGGSAKERPDKCSVCGRCFTQNMALVLHKTLDVGKSHLKGKVSAKCVVKHKKIHTGQEPYRCQECGKCFASSSALLSHKRLHTGEKPYQCQECGKCFADSSALVSHKRLHTGEKPYKCQECGKCFASSSTLVSHKRLHTGEKPYQCQECGKCFASSSTLVSHKRLYTGEKPYQCQECGKCFTSSSTLVSHKRLHTGEKLYKCQECGKCFTDSSALLNQECRKCFADSSTLVKHKRLHTGEKPYQCQECGKCFASISDLVRHKRSHTGEMPYKCHEYGKCFTRTSSLNQHQRTHTG</sequence>
<dbReference type="PANTHER" id="PTHR24399:SF54">
    <property type="entry name" value="GASTRULA ZINC FINGER PROTEIN XLCGF26.1-LIKE-RELATED"/>
    <property type="match status" value="1"/>
</dbReference>
<dbReference type="FunFam" id="1.10.4020.10:FF:000005">
    <property type="entry name" value="Uncharacterized protein"/>
    <property type="match status" value="1"/>
</dbReference>
<evidence type="ECO:0000259" key="15">
    <source>
        <dbReference type="PROSITE" id="PS50805"/>
    </source>
</evidence>
<dbReference type="Gene3D" id="3.30.160.60">
    <property type="entry name" value="Classic Zinc Finger"/>
    <property type="match status" value="10"/>
</dbReference>
<dbReference type="Gene3D" id="1.10.4020.10">
    <property type="entry name" value="DNA breaking-rejoining enzymes"/>
    <property type="match status" value="1"/>
</dbReference>
<dbReference type="SUPFAM" id="SSF47353">
    <property type="entry name" value="Retrovirus capsid dimerization domain-like"/>
    <property type="match status" value="1"/>
</dbReference>
<dbReference type="STRING" id="28377.ENSACAP00000012591"/>
<dbReference type="Pfam" id="PF01352">
    <property type="entry name" value="KRAB"/>
    <property type="match status" value="1"/>
</dbReference>
<dbReference type="FunFam" id="3.30.160.60:FF:000786">
    <property type="match status" value="2"/>
</dbReference>
<dbReference type="GO" id="GO:0005634">
    <property type="term" value="C:nucleus"/>
    <property type="evidence" value="ECO:0007669"/>
    <property type="project" value="UniProtKB-SubCell"/>
</dbReference>
<evidence type="ECO:0000256" key="10">
    <source>
        <dbReference type="ARBA" id="ARBA00023242"/>
    </source>
</evidence>
<dbReference type="InterPro" id="IPR036051">
    <property type="entry name" value="KRAB_dom_sf"/>
</dbReference>
<dbReference type="FunFam" id="3.30.160.60:FF:000176">
    <property type="entry name" value="zinc finger protein 70"/>
    <property type="match status" value="1"/>
</dbReference>
<keyword evidence="7" id="KW-0805">Transcription regulation</keyword>
<reference evidence="16" key="3">
    <citation type="submission" date="2025-09" db="UniProtKB">
        <authorList>
            <consortium name="Ensembl"/>
        </authorList>
    </citation>
    <scope>IDENTIFICATION</scope>
</reference>
<dbReference type="SMART" id="SM00355">
    <property type="entry name" value="ZnF_C2H2"/>
    <property type="match status" value="9"/>
</dbReference>
<dbReference type="GO" id="GO:0008270">
    <property type="term" value="F:zinc ion binding"/>
    <property type="evidence" value="ECO:0007669"/>
    <property type="project" value="UniProtKB-KW"/>
</dbReference>
<dbReference type="InterPro" id="IPR001909">
    <property type="entry name" value="KRAB"/>
</dbReference>
<keyword evidence="10" id="KW-0539">Nucleus</keyword>
<dbReference type="PROSITE" id="PS00028">
    <property type="entry name" value="ZINC_FINGER_C2H2_1"/>
    <property type="match status" value="5"/>
</dbReference>
<feature type="domain" description="C2H2-type" evidence="13">
    <location>
        <begin position="467"/>
        <end position="509"/>
    </location>
</feature>
<evidence type="ECO:0000256" key="4">
    <source>
        <dbReference type="ARBA" id="ARBA00022737"/>
    </source>
</evidence>
<dbReference type="InParanoid" id="L7MZZ5"/>
<evidence type="ECO:0000256" key="3">
    <source>
        <dbReference type="ARBA" id="ARBA00022723"/>
    </source>
</evidence>
<dbReference type="SMART" id="SM00431">
    <property type="entry name" value="SCAN"/>
    <property type="match status" value="1"/>
</dbReference>
<feature type="domain" description="SCAN box" evidence="14">
    <location>
        <begin position="39"/>
        <end position="117"/>
    </location>
</feature>
<feature type="region of interest" description="Disordered" evidence="12">
    <location>
        <begin position="124"/>
        <end position="164"/>
    </location>
</feature>
<reference evidence="16" key="1">
    <citation type="submission" date="2009-12" db="EMBL/GenBank/DDBJ databases">
        <title>The Genome Sequence of Anolis carolinensis (Green Anole Lizard).</title>
        <authorList>
            <consortium name="The Genome Sequencing Platform"/>
            <person name="Di Palma F."/>
            <person name="Alfoldi J."/>
            <person name="Heiman D."/>
            <person name="Young S."/>
            <person name="Grabherr M."/>
            <person name="Johnson J."/>
            <person name="Lander E.S."/>
            <person name="Lindblad-Toh K."/>
        </authorList>
    </citation>
    <scope>NUCLEOTIDE SEQUENCE [LARGE SCALE GENOMIC DNA]</scope>
    <source>
        <strain evidence="16">JBL SC #1</strain>
    </source>
</reference>
<reference evidence="16" key="2">
    <citation type="submission" date="2025-08" db="UniProtKB">
        <authorList>
            <consortium name="Ensembl"/>
        </authorList>
    </citation>
    <scope>IDENTIFICATION</scope>
</reference>
<feature type="domain" description="C2H2-type" evidence="13">
    <location>
        <begin position="277"/>
        <end position="304"/>
    </location>
</feature>
<dbReference type="eggNOG" id="KOG1721">
    <property type="taxonomic scope" value="Eukaryota"/>
</dbReference>
<feature type="domain" description="C2H2-type" evidence="13">
    <location>
        <begin position="510"/>
        <end position="537"/>
    </location>
</feature>
<feature type="domain" description="C2H2-type" evidence="13">
    <location>
        <begin position="538"/>
        <end position="562"/>
    </location>
</feature>
<keyword evidence="9" id="KW-0804">Transcription</keyword>
<dbReference type="HOGENOM" id="CLU_096506_0_0_1"/>